<evidence type="ECO:0000256" key="4">
    <source>
        <dbReference type="ARBA" id="ARBA00022989"/>
    </source>
</evidence>
<dbReference type="GO" id="GO:0005886">
    <property type="term" value="C:plasma membrane"/>
    <property type="evidence" value="ECO:0007669"/>
    <property type="project" value="TreeGrafter"/>
</dbReference>
<dbReference type="Pfam" id="PF00999">
    <property type="entry name" value="Na_H_Exchanger"/>
    <property type="match status" value="1"/>
</dbReference>
<keyword evidence="2" id="KW-0813">Transport</keyword>
<keyword evidence="8" id="KW-0739">Sodium transport</keyword>
<evidence type="ECO:0000256" key="3">
    <source>
        <dbReference type="ARBA" id="ARBA00022692"/>
    </source>
</evidence>
<feature type="compositionally biased region" description="Basic residues" evidence="9">
    <location>
        <begin position="299"/>
        <end position="308"/>
    </location>
</feature>
<evidence type="ECO:0000256" key="9">
    <source>
        <dbReference type="SAM" id="MobiDB-lite"/>
    </source>
</evidence>
<sequence>MIQFTFSELGVVVLTAIANRFRLHKLSAIEQFIMSYGGLRGAVAFALVLVVSEKIVPTKKMMVTTVIALVYFTVFLQGMTVGPLVKILKVPVSKKHEMTMNERIHTRLMDHLMAGIEDISGMMVGNYKIRDKFRYFNNKYLRYWFLRDQRDKGNFSRKIFETNSRLNLQDAINIVNKQNLLQTCNNNNISTSKSLSALFRTYTEANLANLHAENEENNTPRGGTTDGFFNFDIGNVEYSPTKRDLADAEIHHILNDSMFKPIKRFREYTRTDLRETPSNHPPFQHQMRLQIRHLISQKEKKKKAKSRKMMPSDSCNSLNTSSLSRHVPSENYPSKTHFLKSSAMYLPTTVDSSNDECGITFTASPEEPSHSSDPQTPSTATESTLPWRRVSTVYEGAQSTSGPLRQEEFPPWITNKEYVVNYSSPSNTLINTLDKNQKKPVYEIFTISEGTEPKVSSEPTSPPSHGSNSTDSSTAAINLGYIDDKSLETVYKL</sequence>
<dbReference type="Gene3D" id="6.10.250.1040">
    <property type="match status" value="1"/>
</dbReference>
<evidence type="ECO:0000256" key="7">
    <source>
        <dbReference type="ARBA" id="ARBA00023136"/>
    </source>
</evidence>
<evidence type="ECO:0000256" key="2">
    <source>
        <dbReference type="ARBA" id="ARBA00022448"/>
    </source>
</evidence>
<gene>
    <name evidence="12" type="ORF">B4U80_04579</name>
</gene>
<reference evidence="12 13" key="1">
    <citation type="journal article" date="2018" name="Gigascience">
        <title>Genomes of trombidid mites reveal novel predicted allergens and laterally-transferred genes associated with secondary metabolism.</title>
        <authorList>
            <person name="Dong X."/>
            <person name="Chaisiri K."/>
            <person name="Xia D."/>
            <person name="Armstrong S.D."/>
            <person name="Fang Y."/>
            <person name="Donnelly M.J."/>
            <person name="Kadowaki T."/>
            <person name="McGarry J.W."/>
            <person name="Darby A.C."/>
            <person name="Makepeace B.L."/>
        </authorList>
    </citation>
    <scope>NUCLEOTIDE SEQUENCE [LARGE SCALE GENOMIC DNA]</scope>
    <source>
        <strain evidence="12">UoL-UT</strain>
    </source>
</reference>
<keyword evidence="7 10" id="KW-0472">Membrane</keyword>
<proteinExistence type="predicted"/>
<dbReference type="PANTHER" id="PTHR10110">
    <property type="entry name" value="SODIUM/HYDROGEN EXCHANGER"/>
    <property type="match status" value="1"/>
</dbReference>
<dbReference type="Proteomes" id="UP000288716">
    <property type="component" value="Unassembled WGS sequence"/>
</dbReference>
<keyword evidence="3 10" id="KW-0812">Transmembrane</keyword>
<evidence type="ECO:0000313" key="13">
    <source>
        <dbReference type="Proteomes" id="UP000288716"/>
    </source>
</evidence>
<feature type="region of interest" description="Disordered" evidence="9">
    <location>
        <begin position="356"/>
        <end position="387"/>
    </location>
</feature>
<evidence type="ECO:0000256" key="1">
    <source>
        <dbReference type="ARBA" id="ARBA00004141"/>
    </source>
</evidence>
<keyword evidence="4 10" id="KW-1133">Transmembrane helix</keyword>
<feature type="transmembrane region" description="Helical" evidence="10">
    <location>
        <begin position="63"/>
        <end position="85"/>
    </location>
</feature>
<dbReference type="InterPro" id="IPR018422">
    <property type="entry name" value="Cation/H_exchanger_CPA1"/>
</dbReference>
<dbReference type="GO" id="GO:0051453">
    <property type="term" value="P:regulation of intracellular pH"/>
    <property type="evidence" value="ECO:0007669"/>
    <property type="project" value="TreeGrafter"/>
</dbReference>
<dbReference type="GO" id="GO:0098719">
    <property type="term" value="P:sodium ion import across plasma membrane"/>
    <property type="evidence" value="ECO:0007669"/>
    <property type="project" value="TreeGrafter"/>
</dbReference>
<feature type="region of interest" description="Disordered" evidence="9">
    <location>
        <begin position="448"/>
        <end position="475"/>
    </location>
</feature>
<feature type="compositionally biased region" description="Polar residues" evidence="9">
    <location>
        <begin position="313"/>
        <end position="324"/>
    </location>
</feature>
<dbReference type="GO" id="GO:0015386">
    <property type="term" value="F:potassium:proton antiporter activity"/>
    <property type="evidence" value="ECO:0007669"/>
    <property type="project" value="TreeGrafter"/>
</dbReference>
<dbReference type="EMBL" id="NCKV01004411">
    <property type="protein sequence ID" value="RWS24783.1"/>
    <property type="molecule type" value="Genomic_DNA"/>
</dbReference>
<accession>A0A443SB72</accession>
<feature type="compositionally biased region" description="Polar residues" evidence="9">
    <location>
        <begin position="457"/>
        <end position="475"/>
    </location>
</feature>
<evidence type="ECO:0000256" key="6">
    <source>
        <dbReference type="ARBA" id="ARBA00023065"/>
    </source>
</evidence>
<dbReference type="OrthoDB" id="196264at2759"/>
<dbReference type="InterPro" id="IPR006153">
    <property type="entry name" value="Cation/H_exchanger_TM"/>
</dbReference>
<keyword evidence="6" id="KW-0406">Ion transport</keyword>
<dbReference type="GO" id="GO:0015385">
    <property type="term" value="F:sodium:proton antiporter activity"/>
    <property type="evidence" value="ECO:0007669"/>
    <property type="project" value="InterPro"/>
</dbReference>
<keyword evidence="5" id="KW-0915">Sodium</keyword>
<dbReference type="AlphaFoldDB" id="A0A443SB72"/>
<feature type="domain" description="Cation/H+ exchanger transmembrane" evidence="11">
    <location>
        <begin position="11"/>
        <end position="86"/>
    </location>
</feature>
<feature type="transmembrane region" description="Helical" evidence="10">
    <location>
        <begin position="32"/>
        <end position="51"/>
    </location>
</feature>
<dbReference type="VEuPathDB" id="VectorBase:LDEU007256"/>
<evidence type="ECO:0000256" key="10">
    <source>
        <dbReference type="SAM" id="Phobius"/>
    </source>
</evidence>
<evidence type="ECO:0000256" key="5">
    <source>
        <dbReference type="ARBA" id="ARBA00023053"/>
    </source>
</evidence>
<comment type="subcellular location">
    <subcellularLocation>
        <location evidence="1">Membrane</location>
        <topology evidence="1">Multi-pass membrane protein</topology>
    </subcellularLocation>
</comment>
<keyword evidence="13" id="KW-1185">Reference proteome</keyword>
<dbReference type="PANTHER" id="PTHR10110:SF98">
    <property type="entry name" value="SODIUM_HYDROGEN EXCHANGER"/>
    <property type="match status" value="1"/>
</dbReference>
<comment type="caution">
    <text evidence="12">The sequence shown here is derived from an EMBL/GenBank/DDBJ whole genome shotgun (WGS) entry which is preliminary data.</text>
</comment>
<organism evidence="12 13">
    <name type="scientific">Leptotrombidium deliense</name>
    <dbReference type="NCBI Taxonomy" id="299467"/>
    <lineage>
        <taxon>Eukaryota</taxon>
        <taxon>Metazoa</taxon>
        <taxon>Ecdysozoa</taxon>
        <taxon>Arthropoda</taxon>
        <taxon>Chelicerata</taxon>
        <taxon>Arachnida</taxon>
        <taxon>Acari</taxon>
        <taxon>Acariformes</taxon>
        <taxon>Trombidiformes</taxon>
        <taxon>Prostigmata</taxon>
        <taxon>Anystina</taxon>
        <taxon>Parasitengona</taxon>
        <taxon>Trombiculoidea</taxon>
        <taxon>Trombiculidae</taxon>
        <taxon>Leptotrombidium</taxon>
    </lineage>
</organism>
<protein>
    <submittedName>
        <fullName evidence="12">Sodium/hydrogen exchanger-like protein</fullName>
    </submittedName>
</protein>
<name>A0A443SB72_9ACAR</name>
<evidence type="ECO:0000259" key="11">
    <source>
        <dbReference type="Pfam" id="PF00999"/>
    </source>
</evidence>
<dbReference type="STRING" id="299467.A0A443SB72"/>
<evidence type="ECO:0000313" key="12">
    <source>
        <dbReference type="EMBL" id="RWS24783.1"/>
    </source>
</evidence>
<feature type="region of interest" description="Disordered" evidence="9">
    <location>
        <begin position="297"/>
        <end position="333"/>
    </location>
</feature>
<feature type="compositionally biased region" description="Polar residues" evidence="9">
    <location>
        <begin position="371"/>
        <end position="384"/>
    </location>
</feature>
<evidence type="ECO:0000256" key="8">
    <source>
        <dbReference type="ARBA" id="ARBA00023201"/>
    </source>
</evidence>